<dbReference type="OrthoDB" id="5292474at2"/>
<protein>
    <submittedName>
        <fullName evidence="1">DUF3025 domain-containing protein</fullName>
    </submittedName>
</protein>
<name>A0A5C8P6B5_9BURK</name>
<dbReference type="InterPro" id="IPR021390">
    <property type="entry name" value="DUF3025"/>
</dbReference>
<dbReference type="AlphaFoldDB" id="A0A5C8P6B5"/>
<dbReference type="EMBL" id="VDUY01000001">
    <property type="protein sequence ID" value="TXL68898.1"/>
    <property type="molecule type" value="Genomic_DNA"/>
</dbReference>
<reference evidence="1 2" key="1">
    <citation type="submission" date="2019-06" db="EMBL/GenBank/DDBJ databases">
        <title>Quisquiliibacterium sp. nov., isolated from a maize field.</title>
        <authorList>
            <person name="Lin S.-Y."/>
            <person name="Tsai C.-F."/>
            <person name="Young C.-C."/>
        </authorList>
    </citation>
    <scope>NUCLEOTIDE SEQUENCE [LARGE SCALE GENOMIC DNA]</scope>
    <source>
        <strain evidence="1 2">CC-CFT501</strain>
    </source>
</reference>
<evidence type="ECO:0000313" key="1">
    <source>
        <dbReference type="EMBL" id="TXL68898.1"/>
    </source>
</evidence>
<dbReference type="Pfam" id="PF11227">
    <property type="entry name" value="DUF3025"/>
    <property type="match status" value="1"/>
</dbReference>
<keyword evidence="2" id="KW-1185">Reference proteome</keyword>
<evidence type="ECO:0000313" key="2">
    <source>
        <dbReference type="Proteomes" id="UP000321548"/>
    </source>
</evidence>
<sequence length="269" mass="28748">MEPAAGPPWLAPFAAWATASDPRPVGRLDLGRLNALAEARGLALEGGTPVRFVDAAAAGPMPYELAIAATGEVPTRVDGPGMVHDWFNALCWLRWPAIKARMNRLQAEAIRARPASLAGPRGALRDAITLFDESGALFLADDEGAIASLRGFDWRGLFVARRETFASRVRVLVVGHALLEKLQSPYKALCAHALPVAMALDDVAPGRPDALDRLDAAVAATLDAGALARERLAPLPLLGIPGWWPGNEDPAFYNDASVFRPGRRRSSPQ</sequence>
<dbReference type="RefSeq" id="WP_147703033.1">
    <property type="nucleotide sequence ID" value="NZ_VDUY01000001.1"/>
</dbReference>
<gene>
    <name evidence="1" type="ORF">FHP08_04255</name>
</gene>
<proteinExistence type="predicted"/>
<comment type="caution">
    <text evidence="1">The sequence shown here is derived from an EMBL/GenBank/DDBJ whole genome shotgun (WGS) entry which is preliminary data.</text>
</comment>
<organism evidence="1 2">
    <name type="scientific">Zeimonas arvi</name>
    <dbReference type="NCBI Taxonomy" id="2498847"/>
    <lineage>
        <taxon>Bacteria</taxon>
        <taxon>Pseudomonadati</taxon>
        <taxon>Pseudomonadota</taxon>
        <taxon>Betaproteobacteria</taxon>
        <taxon>Burkholderiales</taxon>
        <taxon>Burkholderiaceae</taxon>
        <taxon>Zeimonas</taxon>
    </lineage>
</organism>
<accession>A0A5C8P6B5</accession>
<dbReference type="Proteomes" id="UP000321548">
    <property type="component" value="Unassembled WGS sequence"/>
</dbReference>